<organism evidence="10 11">
    <name type="scientific">Trichlorobacter thiogenes</name>
    <dbReference type="NCBI Taxonomy" id="115783"/>
    <lineage>
        <taxon>Bacteria</taxon>
        <taxon>Pseudomonadati</taxon>
        <taxon>Thermodesulfobacteriota</taxon>
        <taxon>Desulfuromonadia</taxon>
        <taxon>Geobacterales</taxon>
        <taxon>Geobacteraceae</taxon>
        <taxon>Trichlorobacter</taxon>
    </lineage>
</organism>
<feature type="transmembrane region" description="Helical" evidence="9">
    <location>
        <begin position="342"/>
        <end position="361"/>
    </location>
</feature>
<dbReference type="Gene3D" id="3.30.2090.10">
    <property type="entry name" value="Multidrug efflux transporter AcrB TolC docking domain, DN and DC subdomains"/>
    <property type="match status" value="2"/>
</dbReference>
<dbReference type="GO" id="GO:0042910">
    <property type="term" value="F:xenobiotic transmembrane transporter activity"/>
    <property type="evidence" value="ECO:0007669"/>
    <property type="project" value="TreeGrafter"/>
</dbReference>
<dbReference type="Gene3D" id="3.30.70.1440">
    <property type="entry name" value="Multidrug efflux transporter AcrB pore domain"/>
    <property type="match status" value="1"/>
</dbReference>
<feature type="transmembrane region" description="Helical" evidence="9">
    <location>
        <begin position="966"/>
        <end position="986"/>
    </location>
</feature>
<feature type="transmembrane region" description="Helical" evidence="9">
    <location>
        <begin position="896"/>
        <end position="916"/>
    </location>
</feature>
<dbReference type="Gene3D" id="3.30.70.1320">
    <property type="entry name" value="Multidrug efflux transporter AcrB pore domain like"/>
    <property type="match status" value="1"/>
</dbReference>
<evidence type="ECO:0000256" key="2">
    <source>
        <dbReference type="ARBA" id="ARBA00010942"/>
    </source>
</evidence>
<feature type="transmembrane region" description="Helical" evidence="9">
    <location>
        <begin position="922"/>
        <end position="945"/>
    </location>
</feature>
<dbReference type="SUPFAM" id="SSF82714">
    <property type="entry name" value="Multidrug efflux transporter AcrB TolC docking domain, DN and DC subdomains"/>
    <property type="match status" value="2"/>
</dbReference>
<evidence type="ECO:0000256" key="1">
    <source>
        <dbReference type="ARBA" id="ARBA00004429"/>
    </source>
</evidence>
<keyword evidence="4" id="KW-1003">Cell membrane</keyword>
<gene>
    <name evidence="10" type="ORF">SAMN02745119_01894</name>
</gene>
<dbReference type="PRINTS" id="PR00702">
    <property type="entry name" value="ACRIFLAVINRP"/>
</dbReference>
<dbReference type="InterPro" id="IPR027463">
    <property type="entry name" value="AcrB_DN_DC_subdom"/>
</dbReference>
<feature type="transmembrane region" description="Helical" evidence="9">
    <location>
        <begin position="998"/>
        <end position="1025"/>
    </location>
</feature>
<dbReference type="GO" id="GO:0009636">
    <property type="term" value="P:response to toxic substance"/>
    <property type="evidence" value="ECO:0007669"/>
    <property type="project" value="UniProtKB-ARBA"/>
</dbReference>
<dbReference type="NCBIfam" id="NF000282">
    <property type="entry name" value="RND_permease_1"/>
    <property type="match status" value="1"/>
</dbReference>
<dbReference type="FunFam" id="1.20.1640.10:FF:000001">
    <property type="entry name" value="Efflux pump membrane transporter"/>
    <property type="match status" value="1"/>
</dbReference>
<evidence type="ECO:0000313" key="10">
    <source>
        <dbReference type="EMBL" id="SJZ88370.1"/>
    </source>
</evidence>
<comment type="similarity">
    <text evidence="2">Belongs to the resistance-nodulation-cell division (RND) (TC 2.A.6) family.</text>
</comment>
<dbReference type="NCBIfam" id="TIGR00915">
    <property type="entry name" value="2A0602"/>
    <property type="match status" value="1"/>
</dbReference>
<dbReference type="Gene3D" id="3.30.70.1430">
    <property type="entry name" value="Multidrug efflux transporter AcrB pore domain"/>
    <property type="match status" value="2"/>
</dbReference>
<evidence type="ECO:0000256" key="8">
    <source>
        <dbReference type="ARBA" id="ARBA00023136"/>
    </source>
</evidence>
<reference evidence="11" key="1">
    <citation type="submission" date="2017-02" db="EMBL/GenBank/DDBJ databases">
        <authorList>
            <person name="Varghese N."/>
            <person name="Submissions S."/>
        </authorList>
    </citation>
    <scope>NUCLEOTIDE SEQUENCE [LARGE SCALE GENOMIC DNA]</scope>
    <source>
        <strain evidence="11">ATCC BAA-34</strain>
    </source>
</reference>
<comment type="subcellular location">
    <subcellularLocation>
        <location evidence="1">Cell inner membrane</location>
        <topology evidence="1">Multi-pass membrane protein</topology>
    </subcellularLocation>
</comment>
<name>A0A1T4P9Y3_9BACT</name>
<dbReference type="InterPro" id="IPR001036">
    <property type="entry name" value="Acrflvin-R"/>
</dbReference>
<dbReference type="AlphaFoldDB" id="A0A1T4P9Y3"/>
<dbReference type="Gene3D" id="1.20.1640.10">
    <property type="entry name" value="Multidrug efflux transporter AcrB transmembrane domain"/>
    <property type="match status" value="2"/>
</dbReference>
<evidence type="ECO:0000313" key="11">
    <source>
        <dbReference type="Proteomes" id="UP000190102"/>
    </source>
</evidence>
<dbReference type="PANTHER" id="PTHR32063">
    <property type="match status" value="1"/>
</dbReference>
<dbReference type="EMBL" id="FUWR01000009">
    <property type="protein sequence ID" value="SJZ88370.1"/>
    <property type="molecule type" value="Genomic_DNA"/>
</dbReference>
<dbReference type="GO" id="GO:0015562">
    <property type="term" value="F:efflux transmembrane transporter activity"/>
    <property type="evidence" value="ECO:0007669"/>
    <property type="project" value="InterPro"/>
</dbReference>
<dbReference type="RefSeq" id="WP_078790184.1">
    <property type="nucleotide sequence ID" value="NZ_FUWR01000009.1"/>
</dbReference>
<feature type="transmembrane region" description="Helical" evidence="9">
    <location>
        <begin position="472"/>
        <end position="499"/>
    </location>
</feature>
<evidence type="ECO:0000256" key="7">
    <source>
        <dbReference type="ARBA" id="ARBA00022989"/>
    </source>
</evidence>
<feature type="transmembrane region" description="Helical" evidence="9">
    <location>
        <begin position="871"/>
        <end position="889"/>
    </location>
</feature>
<dbReference type="PANTHER" id="PTHR32063:SF13">
    <property type="entry name" value="MULTIDRUG EFFLUX PUMP SUBUNIT ACRB-RELATED"/>
    <property type="match status" value="1"/>
</dbReference>
<dbReference type="FunFam" id="3.30.70.1430:FF:000001">
    <property type="entry name" value="Efflux pump membrane transporter"/>
    <property type="match status" value="1"/>
</dbReference>
<feature type="transmembrane region" description="Helical" evidence="9">
    <location>
        <begin position="436"/>
        <end position="460"/>
    </location>
</feature>
<evidence type="ECO:0000256" key="3">
    <source>
        <dbReference type="ARBA" id="ARBA00022448"/>
    </source>
</evidence>
<keyword evidence="11" id="KW-1185">Reference proteome</keyword>
<dbReference type="Pfam" id="PF00873">
    <property type="entry name" value="ACR_tran"/>
    <property type="match status" value="1"/>
</dbReference>
<keyword evidence="5" id="KW-0997">Cell inner membrane</keyword>
<dbReference type="SUPFAM" id="SSF82866">
    <property type="entry name" value="Multidrug efflux transporter AcrB transmembrane domain"/>
    <property type="match status" value="2"/>
</dbReference>
<feature type="transmembrane region" description="Helical" evidence="9">
    <location>
        <begin position="537"/>
        <end position="556"/>
    </location>
</feature>
<sequence>MGSFFIDRPVFAAVIAIIITLGGLVALKVTPIAQYPNIAPPTVQVSAFYPGATAEVIANTVAAPIEQQVNGVDGMTYMSSTSASSGNMSLTVTFEPGTDPDMAQVNVQNRVSQASALLPDVVSQQGVSVQKRSQSFMMVISVYSPDDRYDPVYLGNYANLYILDAIKRIPGANLSSMFPLPDVAMRIWLKPDRLAQLGLTAQDIATAIQQQNKAFGVGSIGQSPSPKGTQQTFVVTTKGMLSDPAEFENIIIRAASSGTALVRLKDVARAELGGKDYSVTTKVNGRKSVAIVVYQQPGANAIETSKQINNLLAGLKKSFPQGMDYKVVLDTSEFTAASIEKVVHTFFEAVVLVVLVVFLFLQSFRATFIPILAVPIAIIGTYMGILALGFSTNMLTLFGMILAIGLVVDDAIIVVENVEHNMASYGMTPMDAAKKAMSELTGALIAIVLVLGSVFLPVAFLGGMTGTLYKQFAVTIAISMVLSGVVALTLSPALAARILKPGHGEKKGFFKWFEGRFNRLTELYTNGVRWLINHRSIGLGLFCGVLVAVVLLFKLVPGSFVPEEDQGYLFVGAIMPDASSLERTTAVCDRAVQLAQSNKAMGDITQINGYSLLDGSVKDNAGLLFATLKPYGEREGKGTDAFSVQKDIGRKLQGVKEGVVFPINPPSIPGLGSTGGFEFYIQSKGGGSPQELEKITKQFIAETRKRKELSGVSSTFSASQQQLYLDVNRAQAELLGVPVSTVFETLQSYFGSSYVGQFLQYGRIWQVIQQSEPDYRDKPNDLTQIYVRSTGGNMIPLSAMATINYVAGPSLLPRFNGFPASKLNGSQASGYSSGQAISAMEEVAKKVLPEGYGYSWSGQAFEEKKSGNTSTMAFAFGLIMVFLILAAQYEKWSLPVGVVLSVPFALCGALLFTWVRGLENDVYFQVGLVTLVGLSAKNAILIIEFASDNLKKGMEPAEAAIEAARLRLRPIVMTSLAFILGCVPMATASGAGANSLRAIGTGVIGGMLASTLVASFFVPLFFVLLESASGIFSRSKGVKPLPKGDSGHA</sequence>
<keyword evidence="8 9" id="KW-0472">Membrane</keyword>
<keyword evidence="3" id="KW-0813">Transport</keyword>
<protein>
    <submittedName>
        <fullName evidence="10">Multidrug efflux pump</fullName>
    </submittedName>
</protein>
<proteinExistence type="inferred from homology"/>
<dbReference type="Proteomes" id="UP000190102">
    <property type="component" value="Unassembled WGS sequence"/>
</dbReference>
<accession>A0A1T4P9Y3</accession>
<keyword evidence="7 9" id="KW-1133">Transmembrane helix</keyword>
<evidence type="ECO:0000256" key="4">
    <source>
        <dbReference type="ARBA" id="ARBA00022475"/>
    </source>
</evidence>
<keyword evidence="6 9" id="KW-0812">Transmembrane</keyword>
<evidence type="ECO:0000256" key="9">
    <source>
        <dbReference type="SAM" id="Phobius"/>
    </source>
</evidence>
<dbReference type="OrthoDB" id="9807612at2"/>
<dbReference type="InterPro" id="IPR004764">
    <property type="entry name" value="MdtF-like"/>
</dbReference>
<evidence type="ECO:0000256" key="5">
    <source>
        <dbReference type="ARBA" id="ARBA00022519"/>
    </source>
</evidence>
<dbReference type="SUPFAM" id="SSF82693">
    <property type="entry name" value="Multidrug efflux transporter AcrB pore domain, PN1, PN2, PC1 and PC2 subdomains"/>
    <property type="match status" value="4"/>
</dbReference>
<dbReference type="STRING" id="115783.SAMN02745119_01894"/>
<evidence type="ECO:0000256" key="6">
    <source>
        <dbReference type="ARBA" id="ARBA00022692"/>
    </source>
</evidence>
<dbReference type="GO" id="GO:0005886">
    <property type="term" value="C:plasma membrane"/>
    <property type="evidence" value="ECO:0007669"/>
    <property type="project" value="UniProtKB-SubCell"/>
</dbReference>
<feature type="transmembrane region" description="Helical" evidence="9">
    <location>
        <begin position="368"/>
        <end position="388"/>
    </location>
</feature>